<sequence>MAVKLIFSRLPGGGYVPLRGGYSNLDLLAAVCVADSEMEQNRLHNVSSSSSPNSVIPRNKRSSRRRISDSALKCVVSAFKRLSVGNKNKRTARKIKKRVHPQPAAGEAGPMPGRFRDGIRQLAGPGAEIAEENLLIEKEITESDLRRNQGRLTLPVKSMRLTAFLTAEEEMRLATRQNKKVGSLDDVALIAAIGGKIVKSEVSLRRWEMRKKSGKASVSFILARTWNQLQKSLRLTVGSKVQIWSVRVDGRLWLSLVQLPPM</sequence>
<name>A0A9P0ZN07_CUSEU</name>
<keyword evidence="3" id="KW-0238">DNA-binding</keyword>
<reference evidence="7" key="1">
    <citation type="submission" date="2022-07" db="EMBL/GenBank/DDBJ databases">
        <authorList>
            <person name="Macas J."/>
            <person name="Novak P."/>
            <person name="Neumann P."/>
        </authorList>
    </citation>
    <scope>NUCLEOTIDE SEQUENCE</scope>
</reference>
<comment type="subcellular location">
    <subcellularLocation>
        <location evidence="1">Nucleus</location>
    </subcellularLocation>
</comment>
<comment type="caution">
    <text evidence="7">The sequence shown here is derived from an EMBL/GenBank/DDBJ whole genome shotgun (WGS) entry which is preliminary data.</text>
</comment>
<dbReference type="SUPFAM" id="SSF101936">
    <property type="entry name" value="DNA-binding pseudobarrel domain"/>
    <property type="match status" value="1"/>
</dbReference>
<keyword evidence="8" id="KW-1185">Reference proteome</keyword>
<keyword evidence="2" id="KW-0805">Transcription regulation</keyword>
<dbReference type="PANTHER" id="PTHR31541:SF25">
    <property type="entry name" value="GAMMA-GLIADIN B"/>
    <property type="match status" value="1"/>
</dbReference>
<feature type="region of interest" description="Disordered" evidence="6">
    <location>
        <begin position="43"/>
        <end position="65"/>
    </location>
</feature>
<evidence type="ECO:0000256" key="4">
    <source>
        <dbReference type="ARBA" id="ARBA00023163"/>
    </source>
</evidence>
<evidence type="ECO:0000256" key="2">
    <source>
        <dbReference type="ARBA" id="ARBA00023015"/>
    </source>
</evidence>
<dbReference type="GO" id="GO:0003677">
    <property type="term" value="F:DNA binding"/>
    <property type="evidence" value="ECO:0007669"/>
    <property type="project" value="UniProtKB-KW"/>
</dbReference>
<evidence type="ECO:0000313" key="7">
    <source>
        <dbReference type="EMBL" id="CAH9108512.1"/>
    </source>
</evidence>
<dbReference type="GO" id="GO:0005634">
    <property type="term" value="C:nucleus"/>
    <property type="evidence" value="ECO:0007669"/>
    <property type="project" value="UniProtKB-SubCell"/>
</dbReference>
<gene>
    <name evidence="7" type="ORF">CEURO_LOCUS18162</name>
</gene>
<dbReference type="Pfam" id="PF03754">
    <property type="entry name" value="At2g31720-like"/>
    <property type="match status" value="1"/>
</dbReference>
<feature type="region of interest" description="Disordered" evidence="6">
    <location>
        <begin position="95"/>
        <end position="114"/>
    </location>
</feature>
<dbReference type="Proteomes" id="UP001152484">
    <property type="component" value="Unassembled WGS sequence"/>
</dbReference>
<dbReference type="Gene3D" id="2.40.330.10">
    <property type="entry name" value="DNA-binding pseudobarrel domain"/>
    <property type="match status" value="1"/>
</dbReference>
<evidence type="ECO:0000313" key="8">
    <source>
        <dbReference type="Proteomes" id="UP001152484"/>
    </source>
</evidence>
<keyword evidence="4" id="KW-0804">Transcription</keyword>
<organism evidence="7 8">
    <name type="scientific">Cuscuta europaea</name>
    <name type="common">European dodder</name>
    <dbReference type="NCBI Taxonomy" id="41803"/>
    <lineage>
        <taxon>Eukaryota</taxon>
        <taxon>Viridiplantae</taxon>
        <taxon>Streptophyta</taxon>
        <taxon>Embryophyta</taxon>
        <taxon>Tracheophyta</taxon>
        <taxon>Spermatophyta</taxon>
        <taxon>Magnoliopsida</taxon>
        <taxon>eudicotyledons</taxon>
        <taxon>Gunneridae</taxon>
        <taxon>Pentapetalae</taxon>
        <taxon>asterids</taxon>
        <taxon>lamiids</taxon>
        <taxon>Solanales</taxon>
        <taxon>Convolvulaceae</taxon>
        <taxon>Cuscuteae</taxon>
        <taxon>Cuscuta</taxon>
        <taxon>Cuscuta subgen. Cuscuta</taxon>
    </lineage>
</organism>
<dbReference type="EMBL" id="CAMAPE010000051">
    <property type="protein sequence ID" value="CAH9108512.1"/>
    <property type="molecule type" value="Genomic_DNA"/>
</dbReference>
<dbReference type="InterPro" id="IPR015300">
    <property type="entry name" value="DNA-bd_pseudobarrel_sf"/>
</dbReference>
<proteinExistence type="predicted"/>
<feature type="compositionally biased region" description="Low complexity" evidence="6">
    <location>
        <begin position="45"/>
        <end position="55"/>
    </location>
</feature>
<evidence type="ECO:0000256" key="1">
    <source>
        <dbReference type="ARBA" id="ARBA00004123"/>
    </source>
</evidence>
<keyword evidence="5" id="KW-0539">Nucleus</keyword>
<protein>
    <submittedName>
        <fullName evidence="7">Uncharacterized protein</fullName>
    </submittedName>
</protein>
<dbReference type="OrthoDB" id="1090008at2759"/>
<evidence type="ECO:0000256" key="6">
    <source>
        <dbReference type="SAM" id="MobiDB-lite"/>
    </source>
</evidence>
<dbReference type="InterPro" id="IPR005508">
    <property type="entry name" value="At2g31720-like"/>
</dbReference>
<dbReference type="PANTHER" id="PTHR31541">
    <property type="entry name" value="B3 DOMAIN PLANT PROTEIN-RELATED"/>
    <property type="match status" value="1"/>
</dbReference>
<evidence type="ECO:0000256" key="5">
    <source>
        <dbReference type="ARBA" id="ARBA00023242"/>
    </source>
</evidence>
<dbReference type="AlphaFoldDB" id="A0A9P0ZN07"/>
<evidence type="ECO:0000256" key="3">
    <source>
        <dbReference type="ARBA" id="ARBA00023125"/>
    </source>
</evidence>
<accession>A0A9P0ZN07</accession>